<dbReference type="Proteomes" id="UP000708805">
    <property type="component" value="Unassembled WGS sequence"/>
</dbReference>
<organism evidence="2 3">
    <name type="scientific">Neisseria elongata subsp. nitroreducens</name>
    <dbReference type="NCBI Taxonomy" id="90367"/>
    <lineage>
        <taxon>Bacteria</taxon>
        <taxon>Pseudomonadati</taxon>
        <taxon>Pseudomonadota</taxon>
        <taxon>Betaproteobacteria</taxon>
        <taxon>Neisseriales</taxon>
        <taxon>Neisseriaceae</taxon>
        <taxon>Neisseria</taxon>
    </lineage>
</organism>
<reference evidence="2" key="1">
    <citation type="submission" date="2021-04" db="EMBL/GenBank/DDBJ databases">
        <title>Genomic characterization of endocarditis-associated Neisseria elongata subsp. nitroreducens.</title>
        <authorList>
            <person name="Schorner M."/>
            <person name="Passarelli-Araujo H."/>
            <person name="Scheffer M."/>
            <person name="Barazzetti F."/>
            <person name="Martins J."/>
            <person name="Machado H."/>
            <person name="Palmeiro J."/>
            <person name="Bazzo M."/>
        </authorList>
    </citation>
    <scope>NUCLEOTIDE SEQUENCE</scope>
    <source>
        <strain evidence="2">Nel_M001</strain>
    </source>
</reference>
<comment type="caution">
    <text evidence="2">The sequence shown here is derived from an EMBL/GenBank/DDBJ whole genome shotgun (WGS) entry which is preliminary data.</text>
</comment>
<dbReference type="Pfam" id="PF10670">
    <property type="entry name" value="DUF4198"/>
    <property type="match status" value="1"/>
</dbReference>
<proteinExistence type="predicted"/>
<evidence type="ECO:0000256" key="1">
    <source>
        <dbReference type="SAM" id="SignalP"/>
    </source>
</evidence>
<dbReference type="AlphaFoldDB" id="A0A9X0ZUW3"/>
<evidence type="ECO:0000313" key="3">
    <source>
        <dbReference type="Proteomes" id="UP000708805"/>
    </source>
</evidence>
<protein>
    <submittedName>
        <fullName evidence="2">DUF4198 domain-containing protein</fullName>
    </submittedName>
</protein>
<evidence type="ECO:0000313" key="2">
    <source>
        <dbReference type="EMBL" id="MBS9339731.1"/>
    </source>
</evidence>
<dbReference type="EMBL" id="JAGJWT010000001">
    <property type="protein sequence ID" value="MBS9339731.1"/>
    <property type="molecule type" value="Genomic_DNA"/>
</dbReference>
<sequence length="278" mass="30311">MKKLLLISLIGICASAQAHEVWVNAPAKLASSDILRADLAYSHDFPHAEKIADDRLHIFAPLQLTSPDGKHSNMKQQGENYQYTGGKLKKGSYIISATYKPTFWSKDAAGKWEQKNLAERPEAVSCEQSRMFGKSVLIVDDGEDLSAISRPIGQTLEIVPLANPNTVRPGSLFPVQILYEGKPLAGATVTATADTVAAKDPAATHDHREPQAFSGKTDKQGKVNILPLVEGLWKIRLVHKTPFADPKVCGDSTAYATLIMPVGTARANAEPHHHHHHH</sequence>
<name>A0A9X0ZUW3_NEIEL</name>
<dbReference type="RefSeq" id="WP_214037237.1">
    <property type="nucleotide sequence ID" value="NZ_JAGJWT010000001.1"/>
</dbReference>
<keyword evidence="1" id="KW-0732">Signal</keyword>
<accession>A0A9X0ZUW3</accession>
<feature type="chain" id="PRO_5040836383" evidence="1">
    <location>
        <begin position="19"/>
        <end position="278"/>
    </location>
</feature>
<gene>
    <name evidence="2" type="ORF">J8641_02610</name>
</gene>
<dbReference type="InterPro" id="IPR019613">
    <property type="entry name" value="DUF4198"/>
</dbReference>
<feature type="signal peptide" evidence="1">
    <location>
        <begin position="1"/>
        <end position="18"/>
    </location>
</feature>